<proteinExistence type="predicted"/>
<accession>A0A0F9TIW7</accession>
<evidence type="ECO:0000313" key="1">
    <source>
        <dbReference type="EMBL" id="KKN48916.1"/>
    </source>
</evidence>
<gene>
    <name evidence="1" type="ORF">LCGC14_0648140</name>
</gene>
<protein>
    <submittedName>
        <fullName evidence="1">Uncharacterized protein</fullName>
    </submittedName>
</protein>
<sequence length="68" mass="7471">MEVIEIVGPIEAFDGYVWVDRVLGVPVEVSIIGEHQDWTHALVVGDVPIRWLTNSPAVKMLTTEASAL</sequence>
<dbReference type="AlphaFoldDB" id="A0A0F9TIW7"/>
<dbReference type="EMBL" id="LAZR01001196">
    <property type="protein sequence ID" value="KKN48916.1"/>
    <property type="molecule type" value="Genomic_DNA"/>
</dbReference>
<name>A0A0F9TIW7_9ZZZZ</name>
<organism evidence="1">
    <name type="scientific">marine sediment metagenome</name>
    <dbReference type="NCBI Taxonomy" id="412755"/>
    <lineage>
        <taxon>unclassified sequences</taxon>
        <taxon>metagenomes</taxon>
        <taxon>ecological metagenomes</taxon>
    </lineage>
</organism>
<reference evidence="1" key="1">
    <citation type="journal article" date="2015" name="Nature">
        <title>Complex archaea that bridge the gap between prokaryotes and eukaryotes.</title>
        <authorList>
            <person name="Spang A."/>
            <person name="Saw J.H."/>
            <person name="Jorgensen S.L."/>
            <person name="Zaremba-Niedzwiedzka K."/>
            <person name="Martijn J."/>
            <person name="Lind A.E."/>
            <person name="van Eijk R."/>
            <person name="Schleper C."/>
            <person name="Guy L."/>
            <person name="Ettema T.J."/>
        </authorList>
    </citation>
    <scope>NUCLEOTIDE SEQUENCE</scope>
</reference>
<comment type="caution">
    <text evidence="1">The sequence shown here is derived from an EMBL/GenBank/DDBJ whole genome shotgun (WGS) entry which is preliminary data.</text>
</comment>